<gene>
    <name evidence="2" type="ordered locus">Celal_0268</name>
</gene>
<dbReference type="InterPro" id="IPR025738">
    <property type="entry name" value="BatD"/>
</dbReference>
<dbReference type="Pfam" id="PF13584">
    <property type="entry name" value="BatD"/>
    <property type="match status" value="1"/>
</dbReference>
<dbReference type="OrthoDB" id="2079210at2"/>
<dbReference type="KEGG" id="cao:Celal_0268"/>
<proteinExistence type="predicted"/>
<dbReference type="AlphaFoldDB" id="E6X8M7"/>
<evidence type="ECO:0000313" key="2">
    <source>
        <dbReference type="EMBL" id="ADV47614.1"/>
    </source>
</evidence>
<dbReference type="eggNOG" id="COG0457">
    <property type="taxonomic scope" value="Bacteria"/>
</dbReference>
<reference evidence="2 3" key="1">
    <citation type="journal article" date="2010" name="Stand. Genomic Sci.">
        <title>Complete genome sequence of Cellulophaga algicola type strain (IC166).</title>
        <authorList>
            <person name="Abt B."/>
            <person name="Lu M."/>
            <person name="Misra M."/>
            <person name="Han C."/>
            <person name="Nolan M."/>
            <person name="Lucas S."/>
            <person name="Hammon N."/>
            <person name="Deshpande S."/>
            <person name="Cheng J.F."/>
            <person name="Tapia R."/>
            <person name="Goodwin L."/>
            <person name="Pitluck S."/>
            <person name="Liolios K."/>
            <person name="Pagani I."/>
            <person name="Ivanova N."/>
            <person name="Mavromatis K."/>
            <person name="Ovchinikova G."/>
            <person name="Pati A."/>
            <person name="Chen A."/>
            <person name="Palaniappan K."/>
            <person name="Land M."/>
            <person name="Hauser L."/>
            <person name="Chang Y.J."/>
            <person name="Jeffries C.D."/>
            <person name="Detter J.C."/>
            <person name="Brambilla E."/>
            <person name="Rohde M."/>
            <person name="Tindall B.J."/>
            <person name="Goker M."/>
            <person name="Woyke T."/>
            <person name="Bristow J."/>
            <person name="Eisen J.A."/>
            <person name="Markowitz V."/>
            <person name="Hugenholtz P."/>
            <person name="Kyrpides N.C."/>
            <person name="Klenk H.P."/>
            <person name="Lapidus A."/>
        </authorList>
    </citation>
    <scope>NUCLEOTIDE SEQUENCE [LARGE SCALE GENOMIC DNA]</scope>
    <source>
        <strain evidence="3">DSM 14237 / IC166 / ACAM 630</strain>
    </source>
</reference>
<dbReference type="STRING" id="688270.Celal_0268"/>
<dbReference type="RefSeq" id="WP_013549109.1">
    <property type="nucleotide sequence ID" value="NC_014934.1"/>
</dbReference>
<keyword evidence="3" id="KW-1185">Reference proteome</keyword>
<feature type="chain" id="PRO_5003212865" evidence="1">
    <location>
        <begin position="19"/>
        <end position="265"/>
    </location>
</feature>
<feature type="signal peptide" evidence="1">
    <location>
        <begin position="1"/>
        <end position="18"/>
    </location>
</feature>
<dbReference type="HOGENOM" id="CLU_1048424_0_0_10"/>
<name>E6X8M7_CELAD</name>
<keyword evidence="1" id="KW-0732">Signal</keyword>
<sequence length="265" mass="29807">MKYITVLLFILVTSIAGAQVKFVTKVNKKSLGIDQHIRVDFFINTDMELTSFWPPEFKNFNIVAGPTKRADATYVDEGQSLELICSYIISPKSVGNFVIDAARMELKGKRYKTVPIHIEVSKAVNSTSVPSAPNENIYLVTEVSRNSITLKDSLIVSHRIYVTPAIKVIDWKLVDQPVYTNCSISANKIRDLKVENVIYKESKHSSLIWQKVILKPKGKGVISIAPVEIAFQMKFLSGKRDVYGVPTYETKLVQLKSNEVIIAIR</sequence>
<dbReference type="Proteomes" id="UP000008634">
    <property type="component" value="Chromosome"/>
</dbReference>
<organism evidence="2 3">
    <name type="scientific">Cellulophaga algicola (strain DSM 14237 / IC166 / ACAM 630)</name>
    <dbReference type="NCBI Taxonomy" id="688270"/>
    <lineage>
        <taxon>Bacteria</taxon>
        <taxon>Pseudomonadati</taxon>
        <taxon>Bacteroidota</taxon>
        <taxon>Flavobacteriia</taxon>
        <taxon>Flavobacteriales</taxon>
        <taxon>Flavobacteriaceae</taxon>
        <taxon>Cellulophaga</taxon>
    </lineage>
</organism>
<evidence type="ECO:0000256" key="1">
    <source>
        <dbReference type="SAM" id="SignalP"/>
    </source>
</evidence>
<evidence type="ECO:0000313" key="3">
    <source>
        <dbReference type="Proteomes" id="UP000008634"/>
    </source>
</evidence>
<dbReference type="EMBL" id="CP002453">
    <property type="protein sequence ID" value="ADV47614.1"/>
    <property type="molecule type" value="Genomic_DNA"/>
</dbReference>
<accession>E6X8M7</accession>
<protein>
    <submittedName>
        <fullName evidence="2">Uncharacterized protein</fullName>
    </submittedName>
</protein>